<gene>
    <name evidence="5" type="ORF">JFP838_05645</name>
</gene>
<dbReference type="Proteomes" id="UP000070260">
    <property type="component" value="Chromosome"/>
</dbReference>
<dbReference type="InterPro" id="IPR013216">
    <property type="entry name" value="Methyltransf_11"/>
</dbReference>
<dbReference type="AlphaFoldDB" id="A0A127EGZ1"/>
<dbReference type="PANTHER" id="PTHR44942:SF4">
    <property type="entry name" value="METHYLTRANSFERASE TYPE 11 DOMAIN-CONTAINING PROTEIN"/>
    <property type="match status" value="1"/>
</dbReference>
<dbReference type="SUPFAM" id="SSF53335">
    <property type="entry name" value="S-adenosyl-L-methionine-dependent methyltransferases"/>
    <property type="match status" value="1"/>
</dbReference>
<evidence type="ECO:0000259" key="4">
    <source>
        <dbReference type="Pfam" id="PF08241"/>
    </source>
</evidence>
<dbReference type="InterPro" id="IPR051052">
    <property type="entry name" value="Diverse_substrate_MTase"/>
</dbReference>
<evidence type="ECO:0000313" key="5">
    <source>
        <dbReference type="EMBL" id="AMN35251.1"/>
    </source>
</evidence>
<dbReference type="PATRIC" id="fig|1502.177.peg.1135"/>
<comment type="similarity">
    <text evidence="1">Belongs to the methyltransferase superfamily.</text>
</comment>
<evidence type="ECO:0000313" key="6">
    <source>
        <dbReference type="Proteomes" id="UP000070260"/>
    </source>
</evidence>
<dbReference type="EMBL" id="CP010994">
    <property type="protein sequence ID" value="AMN35251.1"/>
    <property type="molecule type" value="Genomic_DNA"/>
</dbReference>
<reference evidence="5 6" key="1">
    <citation type="journal article" date="2016" name="PLoS ONE">
        <title>Plasmid Characterization and Chromosome Analysis of Two netF+ Clostridium perfringens Isolates Associated with Foal and Canine Necrotizing Enteritis.</title>
        <authorList>
            <person name="Mehdizadeh Gohari I."/>
            <person name="Kropinski A.M."/>
            <person name="Weese S.J."/>
            <person name="Parreira V.R."/>
            <person name="Whitehead A.E."/>
            <person name="Boerlin P."/>
            <person name="Prescott J.F."/>
        </authorList>
    </citation>
    <scope>NUCLEOTIDE SEQUENCE [LARGE SCALE GENOMIC DNA]</scope>
    <source>
        <strain evidence="5 6">JP838</strain>
    </source>
</reference>
<keyword evidence="3 5" id="KW-0808">Transferase</keyword>
<feature type="domain" description="Methyltransferase type 11" evidence="4">
    <location>
        <begin position="42"/>
        <end position="134"/>
    </location>
</feature>
<dbReference type="PANTHER" id="PTHR44942">
    <property type="entry name" value="METHYLTRANSF_11 DOMAIN-CONTAINING PROTEIN"/>
    <property type="match status" value="1"/>
</dbReference>
<proteinExistence type="inferred from homology"/>
<evidence type="ECO:0000256" key="2">
    <source>
        <dbReference type="ARBA" id="ARBA00022603"/>
    </source>
</evidence>
<dbReference type="RefSeq" id="WP_061427165.1">
    <property type="nucleotide sequence ID" value="NZ_CATNZO010000001.1"/>
</dbReference>
<keyword evidence="2 5" id="KW-0489">Methyltransferase</keyword>
<sequence>MDKRFTFNEDVMNYEKWRPTYCEELFHDIMEYSKLDMHKKALEIGIGTGQATLPFLKTGCDLKAIELGENLAEFSKNKFKAYKNFNILNVPFEDFNGDENTFDLIYSATAFHWIDENIGYPKALKLLKPGGTLALFWNKPFIGRKDDLLHQKIQSIYEKYKPSKAKPIENNEEHYKELLEKLKKYGFKDVELKLYHKTRIFNACDYISLLNTYSDHRTMNLAIKAKFEEEIKEAILEHNNLLKIYDTMELYLARK</sequence>
<accession>A0A127EGZ1</accession>
<dbReference type="OrthoDB" id="9797252at2"/>
<dbReference type="GO" id="GO:0008757">
    <property type="term" value="F:S-adenosylmethionine-dependent methyltransferase activity"/>
    <property type="evidence" value="ECO:0007669"/>
    <property type="project" value="InterPro"/>
</dbReference>
<dbReference type="Gene3D" id="3.40.50.150">
    <property type="entry name" value="Vaccinia Virus protein VP39"/>
    <property type="match status" value="1"/>
</dbReference>
<name>A0A127EGZ1_CLOPF</name>
<protein>
    <submittedName>
        <fullName evidence="5">Methyltransferase</fullName>
    </submittedName>
</protein>
<dbReference type="InterPro" id="IPR029063">
    <property type="entry name" value="SAM-dependent_MTases_sf"/>
</dbReference>
<organism evidence="5 6">
    <name type="scientific">Clostridium perfringens</name>
    <dbReference type="NCBI Taxonomy" id="1502"/>
    <lineage>
        <taxon>Bacteria</taxon>
        <taxon>Bacillati</taxon>
        <taxon>Bacillota</taxon>
        <taxon>Clostridia</taxon>
        <taxon>Eubacteriales</taxon>
        <taxon>Clostridiaceae</taxon>
        <taxon>Clostridium</taxon>
    </lineage>
</organism>
<dbReference type="Pfam" id="PF08241">
    <property type="entry name" value="Methyltransf_11"/>
    <property type="match status" value="1"/>
</dbReference>
<dbReference type="CDD" id="cd02440">
    <property type="entry name" value="AdoMet_MTases"/>
    <property type="match status" value="1"/>
</dbReference>
<evidence type="ECO:0000256" key="3">
    <source>
        <dbReference type="ARBA" id="ARBA00022679"/>
    </source>
</evidence>
<evidence type="ECO:0000256" key="1">
    <source>
        <dbReference type="ARBA" id="ARBA00008361"/>
    </source>
</evidence>
<dbReference type="GO" id="GO:0032259">
    <property type="term" value="P:methylation"/>
    <property type="evidence" value="ECO:0007669"/>
    <property type="project" value="UniProtKB-KW"/>
</dbReference>